<dbReference type="SUPFAM" id="SSF48452">
    <property type="entry name" value="TPR-like"/>
    <property type="match status" value="1"/>
</dbReference>
<feature type="compositionally biased region" description="Gly residues" evidence="4">
    <location>
        <begin position="1296"/>
        <end position="1314"/>
    </location>
</feature>
<feature type="region of interest" description="Disordered" evidence="4">
    <location>
        <begin position="1"/>
        <end position="162"/>
    </location>
</feature>
<keyword evidence="7" id="KW-1185">Reference proteome</keyword>
<dbReference type="GO" id="GO:0006396">
    <property type="term" value="P:RNA processing"/>
    <property type="evidence" value="ECO:0007669"/>
    <property type="project" value="InterPro"/>
</dbReference>
<dbReference type="CDD" id="cd00590">
    <property type="entry name" value="RRM_SF"/>
    <property type="match status" value="1"/>
</dbReference>
<proteinExistence type="predicted"/>
<accession>A0A9P4UMJ4</accession>
<evidence type="ECO:0000313" key="7">
    <source>
        <dbReference type="Proteomes" id="UP000799441"/>
    </source>
</evidence>
<dbReference type="OrthoDB" id="360390at2759"/>
<dbReference type="InterPro" id="IPR003107">
    <property type="entry name" value="HAT"/>
</dbReference>
<feature type="region of interest" description="Disordered" evidence="4">
    <location>
        <begin position="1277"/>
        <end position="1348"/>
    </location>
</feature>
<dbReference type="SMART" id="SM00360">
    <property type="entry name" value="RRM"/>
    <property type="match status" value="4"/>
</dbReference>
<dbReference type="InterPro" id="IPR031766">
    <property type="entry name" value="RRM_occluded"/>
</dbReference>
<dbReference type="GO" id="GO:0003723">
    <property type="term" value="F:RNA binding"/>
    <property type="evidence" value="ECO:0007669"/>
    <property type="project" value="UniProtKB-UniRule"/>
</dbReference>
<feature type="region of interest" description="Disordered" evidence="4">
    <location>
        <begin position="835"/>
        <end position="884"/>
    </location>
</feature>
<dbReference type="PANTHER" id="PTHR23236">
    <property type="entry name" value="EUKARYOTIC TRANSLATION INITIATION FACTOR 4B/4H"/>
    <property type="match status" value="1"/>
</dbReference>
<dbReference type="PROSITE" id="PS50102">
    <property type="entry name" value="RRM"/>
    <property type="match status" value="3"/>
</dbReference>
<dbReference type="InterPro" id="IPR012677">
    <property type="entry name" value="Nucleotide-bd_a/b_plait_sf"/>
</dbReference>
<feature type="region of interest" description="Disordered" evidence="4">
    <location>
        <begin position="175"/>
        <end position="210"/>
    </location>
</feature>
<protein>
    <recommendedName>
        <fullName evidence="5">RRM domain-containing protein</fullName>
    </recommendedName>
</protein>
<keyword evidence="2 3" id="KW-0694">RNA-binding</keyword>
<evidence type="ECO:0000259" key="5">
    <source>
        <dbReference type="PROSITE" id="PS50102"/>
    </source>
</evidence>
<sequence length="1348" mass="149867">MDINALLSPSADAASSAKAPGSEREVPLSNPSSPASSPRKSRAPPARPLGSKRTTSGLSNEVRRSPDISPSHISGHYAAAYADAPHQQRHHLQSQGHHHVAAATSGFRPLPPTSTPSTQPQPDPSHVQAHQGHSSVSSSQYQPQQQHGDSQRRPSVPQRGISHPRLESLSDLARLPMSPGSARSPSIADPLNSPSLSNASANGPPPTIRSISAQSLADLTMAEAPSSTPPPRAFTSTSLPAAELQTVTDLLAHLTDNSYDYNSHVALIDLLHKGFSNEPNPRNYHMLSELRQAREAMDTRFAVGEDTWVAWLADEVSIADTSEERIAVTELFQRAVQDEPASIKLWMAFVDWIDANYAACNNLETSVRSVWTERDIEICQELFTRQMLLDILGQAVPATQWRIDESHLIWNRYIEEVQKDLPSSPSDPEADRLRDLFVNRLQTPHLAWDETMQLFWPFVSKSYGQNWESVMDQAKQAAEPGKRQTALREEHELKLQQALTSGDKNAAFLEFEDYLRWERKYSGRGSYGPELCCALYERALLSFPTYTEWWLDYVDFVIEGNPSTSVLPLIERSTKHTPWSGDLWAKRILRSDIERRPHSEIESTKHRATNSSLVDVGGMDELVKVLGEWCSFLRRYAFRAGASEDDLDTAEVGIFSALEDVKQIGQKLYGEEFKGDPLYRLEQIQIKFLSEARRFSEARDIYRKLVPLQKDKYEFWWRYYNWELWLWGYERITEKHRVETTENGPHLATAVGELAISQKGLDLPEKVLDMYLYHFTQHESSEKLQGARISARAFAKQIALRRAREAEEVATTAADAQQQAISEAIAIETASLSNASDNKRKRDDDTTVNGDSYKKSRVEGPLPEGVGEASASTSAQVKRDRENSTVTIKNLPADATEMTVKKFFQGCGGVISVELSVDASNDSATATVEFETPEDASFAQSRDGRELDGRQLQLQSGSQSTLWVTNYPDVYDEAAIRQLFGSYGEIVSVRFPSLKFNSRRRFCYVQFLTASIAKAAESAMDGKMLDGKHKLRATISAPGAKQSRSGPQSEKRELFVKNIERDSTEAEIKDFFEQYGKVERMTLLRKVNGVLMGNGFIVFVTPEDASAALAANNKPFKDRILHVDLSTPKGGVAPVDKARKTDIIVKHHEHTPDPQENDGRSRRTSDVSMASSTTQQQQQQQQQLEAKKTANERKVALLHLPDTVNDARIQATMEQYGRVKKIQLRRQDEAAIVEFEDLKVAFKVRSGVDVDVSALGKDVRTADVTEVFNKAKARHTTTNNAGTSGLMKPPAMSRPGLGGGNRRGGLGFKRGGGVAAPSTSTSRQEGAGNGPAKSNADFRNLFVKPKDE</sequence>
<feature type="compositionally biased region" description="Basic residues" evidence="4">
    <location>
        <begin position="87"/>
        <end position="100"/>
    </location>
</feature>
<dbReference type="InterPro" id="IPR000504">
    <property type="entry name" value="RRM_dom"/>
</dbReference>
<feature type="compositionally biased region" description="Low complexity" evidence="4">
    <location>
        <begin position="1"/>
        <end position="20"/>
    </location>
</feature>
<feature type="compositionally biased region" description="Low complexity" evidence="4">
    <location>
        <begin position="124"/>
        <end position="148"/>
    </location>
</feature>
<feature type="domain" description="RRM" evidence="5">
    <location>
        <begin position="960"/>
        <end position="1038"/>
    </location>
</feature>
<dbReference type="EMBL" id="MU003808">
    <property type="protein sequence ID" value="KAF2719669.1"/>
    <property type="molecule type" value="Genomic_DNA"/>
</dbReference>
<organism evidence="6 7">
    <name type="scientific">Polychaeton citri CBS 116435</name>
    <dbReference type="NCBI Taxonomy" id="1314669"/>
    <lineage>
        <taxon>Eukaryota</taxon>
        <taxon>Fungi</taxon>
        <taxon>Dikarya</taxon>
        <taxon>Ascomycota</taxon>
        <taxon>Pezizomycotina</taxon>
        <taxon>Dothideomycetes</taxon>
        <taxon>Dothideomycetidae</taxon>
        <taxon>Capnodiales</taxon>
        <taxon>Capnodiaceae</taxon>
        <taxon>Polychaeton</taxon>
    </lineage>
</organism>
<evidence type="ECO:0000313" key="6">
    <source>
        <dbReference type="EMBL" id="KAF2719669.1"/>
    </source>
</evidence>
<dbReference type="Gene3D" id="3.30.70.330">
    <property type="match status" value="4"/>
</dbReference>
<feature type="compositionally biased region" description="Low complexity" evidence="4">
    <location>
        <begin position="190"/>
        <end position="202"/>
    </location>
</feature>
<evidence type="ECO:0000256" key="3">
    <source>
        <dbReference type="PROSITE-ProRule" id="PRU00176"/>
    </source>
</evidence>
<dbReference type="Pfam" id="PF00076">
    <property type="entry name" value="RRM_1"/>
    <property type="match status" value="3"/>
</dbReference>
<dbReference type="InterPro" id="IPR035979">
    <property type="entry name" value="RBD_domain_sf"/>
</dbReference>
<feature type="compositionally biased region" description="Basic and acidic residues" evidence="4">
    <location>
        <begin position="1146"/>
        <end position="1165"/>
    </location>
</feature>
<dbReference type="Gene3D" id="1.25.40.10">
    <property type="entry name" value="Tetratricopeptide repeat domain"/>
    <property type="match status" value="2"/>
</dbReference>
<keyword evidence="1" id="KW-0677">Repeat</keyword>
<dbReference type="Proteomes" id="UP000799441">
    <property type="component" value="Unassembled WGS sequence"/>
</dbReference>
<comment type="caution">
    <text evidence="6">The sequence shown here is derived from an EMBL/GenBank/DDBJ whole genome shotgun (WGS) entry which is preliminary data.</text>
</comment>
<dbReference type="SUPFAM" id="SSF54928">
    <property type="entry name" value="RNA-binding domain, RBD"/>
    <property type="match status" value="2"/>
</dbReference>
<dbReference type="SMART" id="SM00386">
    <property type="entry name" value="HAT"/>
    <property type="match status" value="3"/>
</dbReference>
<feature type="compositionally biased region" description="Pro residues" evidence="4">
    <location>
        <begin position="109"/>
        <end position="123"/>
    </location>
</feature>
<dbReference type="Pfam" id="PF16842">
    <property type="entry name" value="RRM_occluded"/>
    <property type="match status" value="1"/>
</dbReference>
<name>A0A9P4UMJ4_9PEZI</name>
<reference evidence="6" key="1">
    <citation type="journal article" date="2020" name="Stud. Mycol.">
        <title>101 Dothideomycetes genomes: a test case for predicting lifestyles and emergence of pathogens.</title>
        <authorList>
            <person name="Haridas S."/>
            <person name="Albert R."/>
            <person name="Binder M."/>
            <person name="Bloem J."/>
            <person name="Labutti K."/>
            <person name="Salamov A."/>
            <person name="Andreopoulos B."/>
            <person name="Baker S."/>
            <person name="Barry K."/>
            <person name="Bills G."/>
            <person name="Bluhm B."/>
            <person name="Cannon C."/>
            <person name="Castanera R."/>
            <person name="Culley D."/>
            <person name="Daum C."/>
            <person name="Ezra D."/>
            <person name="Gonzalez J."/>
            <person name="Henrissat B."/>
            <person name="Kuo A."/>
            <person name="Liang C."/>
            <person name="Lipzen A."/>
            <person name="Lutzoni F."/>
            <person name="Magnuson J."/>
            <person name="Mondo S."/>
            <person name="Nolan M."/>
            <person name="Ohm R."/>
            <person name="Pangilinan J."/>
            <person name="Park H.-J."/>
            <person name="Ramirez L."/>
            <person name="Alfaro M."/>
            <person name="Sun H."/>
            <person name="Tritt A."/>
            <person name="Yoshinaga Y."/>
            <person name="Zwiers L.-H."/>
            <person name="Turgeon B."/>
            <person name="Goodwin S."/>
            <person name="Spatafora J."/>
            <person name="Crous P."/>
            <person name="Grigoriev I."/>
        </authorList>
    </citation>
    <scope>NUCLEOTIDE SEQUENCE</scope>
    <source>
        <strain evidence="6">CBS 116435</strain>
    </source>
</reference>
<feature type="compositionally biased region" description="Low complexity" evidence="4">
    <location>
        <begin position="29"/>
        <end position="38"/>
    </location>
</feature>
<evidence type="ECO:0000256" key="2">
    <source>
        <dbReference type="ARBA" id="ARBA00022884"/>
    </source>
</evidence>
<feature type="region of interest" description="Disordered" evidence="4">
    <location>
        <begin position="1146"/>
        <end position="1188"/>
    </location>
</feature>
<feature type="domain" description="RRM" evidence="5">
    <location>
        <begin position="1052"/>
        <end position="1128"/>
    </location>
</feature>
<dbReference type="InterPro" id="IPR011990">
    <property type="entry name" value="TPR-like_helical_dom_sf"/>
</dbReference>
<gene>
    <name evidence="6" type="ORF">K431DRAFT_107536</name>
</gene>
<evidence type="ECO:0000256" key="1">
    <source>
        <dbReference type="ARBA" id="ARBA00022737"/>
    </source>
</evidence>
<dbReference type="PANTHER" id="PTHR23236:SF119">
    <property type="entry name" value="NUCLEAR RNA-BINDING PROTEIN SART-3"/>
    <property type="match status" value="1"/>
</dbReference>
<evidence type="ECO:0000256" key="4">
    <source>
        <dbReference type="SAM" id="MobiDB-lite"/>
    </source>
</evidence>
<feature type="domain" description="RRM" evidence="5">
    <location>
        <begin position="884"/>
        <end position="959"/>
    </location>
</feature>